<dbReference type="Pfam" id="PF03901">
    <property type="entry name" value="Glyco_transf_22"/>
    <property type="match status" value="1"/>
</dbReference>
<gene>
    <name evidence="10" type="ORF">SAMN06295984_1192</name>
</gene>
<dbReference type="EMBL" id="FXWL01000001">
    <property type="protein sequence ID" value="SMQ65153.1"/>
    <property type="molecule type" value="Genomic_DNA"/>
</dbReference>
<keyword evidence="8 9" id="KW-0472">Membrane</keyword>
<keyword evidence="7 9" id="KW-1133">Transmembrane helix</keyword>
<dbReference type="PANTHER" id="PTHR22760">
    <property type="entry name" value="GLYCOSYLTRANSFERASE"/>
    <property type="match status" value="1"/>
</dbReference>
<comment type="subcellular location">
    <subcellularLocation>
        <location evidence="1">Endomembrane system</location>
        <topology evidence="1">Multi-pass membrane protein</topology>
    </subcellularLocation>
    <subcellularLocation>
        <location evidence="2">Endoplasmic reticulum membrane</location>
    </subcellularLocation>
</comment>
<evidence type="ECO:0000256" key="8">
    <source>
        <dbReference type="ARBA" id="ARBA00023136"/>
    </source>
</evidence>
<dbReference type="GeneID" id="303001254"/>
<dbReference type="GO" id="GO:0012505">
    <property type="term" value="C:endomembrane system"/>
    <property type="evidence" value="ECO:0007669"/>
    <property type="project" value="UniProtKB-SubCell"/>
</dbReference>
<feature type="transmembrane region" description="Helical" evidence="9">
    <location>
        <begin position="265"/>
        <end position="286"/>
    </location>
</feature>
<accession>A0A1Y6EY02</accession>
<dbReference type="Proteomes" id="UP000194469">
    <property type="component" value="Unassembled WGS sequence"/>
</dbReference>
<keyword evidence="11" id="KW-1185">Reference proteome</keyword>
<feature type="transmembrane region" description="Helical" evidence="9">
    <location>
        <begin position="129"/>
        <end position="148"/>
    </location>
</feature>
<sequence length="488" mass="53015">MKAEAMPDGGAAASAVPRHDWTALLALALVLRLVAAWQESVLHPDEVFQYLEGAFRLLHGYSVVTWEYRDGMRGDLYPALLALPMRLGEWIAPDGSLTIWLPRTMMAILSLSIVAAAGWMGARLSRMHFWVAGLIAACWPDLVIFAPHPLTEQMAALLAAPAVALLSPERSARQLVAIAAAIGLAVVFRPHVAPALALVLLLYVWRTGWQSLWPLVAGGLIGLAIGGVSDIAGGHWPFEWMVHNVERNIVDNVSARYGVSGPFQYLIDMAKLWGFWTLPLLLVIAIGARRHPLLLVLAIANIALHSAIGHKEYRFIILSVSAMILLAGVGTGDAIDWIRRRTGRGTLFPVAIVTVVWVAAAAQTTPTLYHYGRATVTPFAGEAFDLARARPGLCGIAVIGYPFSRAHGYARLQRRVPMLLQTPRDPRLDAALFNFALVKKGYAAQLSPDFRVTRCASDGGACVFERPGGCRAGHSPGEINTYLIRRGM</sequence>
<evidence type="ECO:0000256" key="4">
    <source>
        <dbReference type="ARBA" id="ARBA00022679"/>
    </source>
</evidence>
<feature type="transmembrane region" description="Helical" evidence="9">
    <location>
        <begin position="175"/>
        <end position="205"/>
    </location>
</feature>
<keyword evidence="5 9" id="KW-0812">Transmembrane</keyword>
<evidence type="ECO:0000256" key="2">
    <source>
        <dbReference type="ARBA" id="ARBA00004586"/>
    </source>
</evidence>
<evidence type="ECO:0000256" key="5">
    <source>
        <dbReference type="ARBA" id="ARBA00022692"/>
    </source>
</evidence>
<evidence type="ECO:0000256" key="3">
    <source>
        <dbReference type="ARBA" id="ARBA00022676"/>
    </source>
</evidence>
<protein>
    <submittedName>
        <fullName evidence="10">Alg9-like mannosyltransferase family protein</fullName>
    </submittedName>
</protein>
<proteinExistence type="predicted"/>
<evidence type="ECO:0000256" key="1">
    <source>
        <dbReference type="ARBA" id="ARBA00004127"/>
    </source>
</evidence>
<keyword evidence="4 10" id="KW-0808">Transferase</keyword>
<keyword evidence="3 10" id="KW-0328">Glycosyltransferase</keyword>
<feature type="transmembrane region" description="Helical" evidence="9">
    <location>
        <begin position="347"/>
        <end position="369"/>
    </location>
</feature>
<dbReference type="GO" id="GO:0000030">
    <property type="term" value="F:mannosyltransferase activity"/>
    <property type="evidence" value="ECO:0007669"/>
    <property type="project" value="TreeGrafter"/>
</dbReference>
<dbReference type="InterPro" id="IPR005599">
    <property type="entry name" value="GPI_mannosylTrfase"/>
</dbReference>
<evidence type="ECO:0000313" key="10">
    <source>
        <dbReference type="EMBL" id="SMQ65153.1"/>
    </source>
</evidence>
<organism evidence="10 11">
    <name type="scientific">Sphingopyxis terrae subsp. ummariensis</name>
    <dbReference type="NCBI Taxonomy" id="429001"/>
    <lineage>
        <taxon>Bacteria</taxon>
        <taxon>Pseudomonadati</taxon>
        <taxon>Pseudomonadota</taxon>
        <taxon>Alphaproteobacteria</taxon>
        <taxon>Sphingomonadales</taxon>
        <taxon>Sphingomonadaceae</taxon>
        <taxon>Sphingopyxis</taxon>
    </lineage>
</organism>
<evidence type="ECO:0000313" key="11">
    <source>
        <dbReference type="Proteomes" id="UP000194469"/>
    </source>
</evidence>
<evidence type="ECO:0000256" key="6">
    <source>
        <dbReference type="ARBA" id="ARBA00022824"/>
    </source>
</evidence>
<keyword evidence="6" id="KW-0256">Endoplasmic reticulum</keyword>
<reference evidence="11" key="1">
    <citation type="submission" date="2017-04" db="EMBL/GenBank/DDBJ databases">
        <authorList>
            <person name="Varghese N."/>
            <person name="Submissions S."/>
        </authorList>
    </citation>
    <scope>NUCLEOTIDE SEQUENCE [LARGE SCALE GENOMIC DNA]</scope>
    <source>
        <strain evidence="11">UI2</strain>
    </source>
</reference>
<evidence type="ECO:0000256" key="7">
    <source>
        <dbReference type="ARBA" id="ARBA00022989"/>
    </source>
</evidence>
<feature type="transmembrane region" description="Helical" evidence="9">
    <location>
        <begin position="315"/>
        <end position="335"/>
    </location>
</feature>
<dbReference type="AlphaFoldDB" id="A0A1Y6EY02"/>
<feature type="transmembrane region" description="Helical" evidence="9">
    <location>
        <begin position="212"/>
        <end position="232"/>
    </location>
</feature>
<evidence type="ECO:0000256" key="9">
    <source>
        <dbReference type="SAM" id="Phobius"/>
    </source>
</evidence>
<dbReference type="RefSeq" id="WP_086456338.1">
    <property type="nucleotide sequence ID" value="NZ_FXWL01000001.1"/>
</dbReference>
<feature type="transmembrane region" description="Helical" evidence="9">
    <location>
        <begin position="293"/>
        <end position="309"/>
    </location>
</feature>
<feature type="transmembrane region" description="Helical" evidence="9">
    <location>
        <begin position="100"/>
        <end position="122"/>
    </location>
</feature>
<name>A0A1Y6EY02_9SPHN</name>